<dbReference type="InterPro" id="IPR001841">
    <property type="entry name" value="Znf_RING"/>
</dbReference>
<dbReference type="CDD" id="cd16461">
    <property type="entry name" value="RING-H2_EL5-like"/>
    <property type="match status" value="1"/>
</dbReference>
<keyword evidence="6 16" id="KW-0812">Transmembrane</keyword>
<comment type="similarity">
    <text evidence="13">Belongs to the RING-type zinc finger family. ATL subfamily.</text>
</comment>
<organism evidence="18 19">
    <name type="scientific">Dillenia turbinata</name>
    <dbReference type="NCBI Taxonomy" id="194707"/>
    <lineage>
        <taxon>Eukaryota</taxon>
        <taxon>Viridiplantae</taxon>
        <taxon>Streptophyta</taxon>
        <taxon>Embryophyta</taxon>
        <taxon>Tracheophyta</taxon>
        <taxon>Spermatophyta</taxon>
        <taxon>Magnoliopsida</taxon>
        <taxon>eudicotyledons</taxon>
        <taxon>Gunneridae</taxon>
        <taxon>Pentapetalae</taxon>
        <taxon>Dilleniales</taxon>
        <taxon>Dilleniaceae</taxon>
        <taxon>Dillenia</taxon>
    </lineage>
</organism>
<evidence type="ECO:0000313" key="18">
    <source>
        <dbReference type="EMBL" id="KAK6926695.1"/>
    </source>
</evidence>
<keyword evidence="19" id="KW-1185">Reference proteome</keyword>
<evidence type="ECO:0000256" key="1">
    <source>
        <dbReference type="ARBA" id="ARBA00000900"/>
    </source>
</evidence>
<keyword evidence="5" id="KW-0808">Transferase</keyword>
<name>A0AAN8V383_9MAGN</name>
<evidence type="ECO:0000256" key="8">
    <source>
        <dbReference type="ARBA" id="ARBA00022771"/>
    </source>
</evidence>
<evidence type="ECO:0000256" key="3">
    <source>
        <dbReference type="ARBA" id="ARBA00004906"/>
    </source>
</evidence>
<feature type="domain" description="RING-type" evidence="17">
    <location>
        <begin position="146"/>
        <end position="188"/>
    </location>
</feature>
<evidence type="ECO:0000256" key="5">
    <source>
        <dbReference type="ARBA" id="ARBA00022679"/>
    </source>
</evidence>
<evidence type="ECO:0000256" key="2">
    <source>
        <dbReference type="ARBA" id="ARBA00004167"/>
    </source>
</evidence>
<dbReference type="PROSITE" id="PS50089">
    <property type="entry name" value="ZF_RING_2"/>
    <property type="match status" value="1"/>
</dbReference>
<dbReference type="Pfam" id="PF13639">
    <property type="entry name" value="zf-RING_2"/>
    <property type="match status" value="1"/>
</dbReference>
<comment type="catalytic activity">
    <reaction evidence="1">
        <text>S-ubiquitinyl-[E2 ubiquitin-conjugating enzyme]-L-cysteine + [acceptor protein]-L-lysine = [E2 ubiquitin-conjugating enzyme]-L-cysteine + N(6)-ubiquitinyl-[acceptor protein]-L-lysine.</text>
        <dbReference type="EC" id="2.3.2.27"/>
    </reaction>
</comment>
<evidence type="ECO:0000256" key="13">
    <source>
        <dbReference type="ARBA" id="ARBA00024209"/>
    </source>
</evidence>
<evidence type="ECO:0000256" key="14">
    <source>
        <dbReference type="PROSITE-ProRule" id="PRU00175"/>
    </source>
</evidence>
<dbReference type="PANTHER" id="PTHR46913">
    <property type="entry name" value="RING-H2 FINGER PROTEIN ATL16"/>
    <property type="match status" value="1"/>
</dbReference>
<proteinExistence type="inferred from homology"/>
<evidence type="ECO:0000256" key="12">
    <source>
        <dbReference type="ARBA" id="ARBA00023136"/>
    </source>
</evidence>
<keyword evidence="8 14" id="KW-0863">Zinc-finger</keyword>
<dbReference type="PANTHER" id="PTHR46913:SF1">
    <property type="entry name" value="RING-H2 FINGER PROTEIN ATL16"/>
    <property type="match status" value="1"/>
</dbReference>
<evidence type="ECO:0000259" key="17">
    <source>
        <dbReference type="PROSITE" id="PS50089"/>
    </source>
</evidence>
<dbReference type="SUPFAM" id="SSF57850">
    <property type="entry name" value="RING/U-box"/>
    <property type="match status" value="1"/>
</dbReference>
<evidence type="ECO:0000256" key="9">
    <source>
        <dbReference type="ARBA" id="ARBA00022786"/>
    </source>
</evidence>
<sequence>MNPRNRKLLSENDNRATPPTQAFLRSYSPVSPFEPHNTNSSSSSLPMRKPYKTNSPFDSSMVITILVLLTAIFFMGFCSVYIRRFADENSVDLSPRRRRNVHHSTAQLSATQQTGRLCSRQGLEPAAVRSLPMFSYDADAKHPIDCAVCLTEFEDGETVKVIPCCRHVFHPCCIDTWLFSHASCPLCRSTQLFRGEFKDPSVVQRNTNTNDRGGSRTRTTVEIEDTSISIEREGI</sequence>
<evidence type="ECO:0000256" key="16">
    <source>
        <dbReference type="SAM" id="Phobius"/>
    </source>
</evidence>
<evidence type="ECO:0000256" key="15">
    <source>
        <dbReference type="SAM" id="MobiDB-lite"/>
    </source>
</evidence>
<evidence type="ECO:0000256" key="6">
    <source>
        <dbReference type="ARBA" id="ARBA00022692"/>
    </source>
</evidence>
<dbReference type="GO" id="GO:0016567">
    <property type="term" value="P:protein ubiquitination"/>
    <property type="evidence" value="ECO:0007669"/>
    <property type="project" value="InterPro"/>
</dbReference>
<evidence type="ECO:0000256" key="7">
    <source>
        <dbReference type="ARBA" id="ARBA00022723"/>
    </source>
</evidence>
<gene>
    <name evidence="18" type="ORF">RJ641_008414</name>
</gene>
<evidence type="ECO:0000256" key="4">
    <source>
        <dbReference type="ARBA" id="ARBA00012483"/>
    </source>
</evidence>
<evidence type="ECO:0000256" key="10">
    <source>
        <dbReference type="ARBA" id="ARBA00022833"/>
    </source>
</evidence>
<comment type="caution">
    <text evidence="18">The sequence shown here is derived from an EMBL/GenBank/DDBJ whole genome shotgun (WGS) entry which is preliminary data.</text>
</comment>
<feature type="transmembrane region" description="Helical" evidence="16">
    <location>
        <begin position="61"/>
        <end position="82"/>
    </location>
</feature>
<dbReference type="InterPro" id="IPR044600">
    <property type="entry name" value="ATL1/ATL16-like"/>
</dbReference>
<dbReference type="GO" id="GO:0061630">
    <property type="term" value="F:ubiquitin protein ligase activity"/>
    <property type="evidence" value="ECO:0007669"/>
    <property type="project" value="UniProtKB-EC"/>
</dbReference>
<keyword evidence="7" id="KW-0479">Metal-binding</keyword>
<evidence type="ECO:0000256" key="11">
    <source>
        <dbReference type="ARBA" id="ARBA00022989"/>
    </source>
</evidence>
<dbReference type="GO" id="GO:0016020">
    <property type="term" value="C:membrane"/>
    <property type="evidence" value="ECO:0007669"/>
    <property type="project" value="UniProtKB-SubCell"/>
</dbReference>
<dbReference type="GO" id="GO:0008270">
    <property type="term" value="F:zinc ion binding"/>
    <property type="evidence" value="ECO:0007669"/>
    <property type="project" value="UniProtKB-KW"/>
</dbReference>
<evidence type="ECO:0000313" key="19">
    <source>
        <dbReference type="Proteomes" id="UP001370490"/>
    </source>
</evidence>
<dbReference type="SMART" id="SM00184">
    <property type="entry name" value="RING"/>
    <property type="match status" value="1"/>
</dbReference>
<comment type="subcellular location">
    <subcellularLocation>
        <location evidence="2">Membrane</location>
        <topology evidence="2">Single-pass membrane protein</topology>
    </subcellularLocation>
</comment>
<keyword evidence="12 16" id="KW-0472">Membrane</keyword>
<keyword evidence="9" id="KW-0833">Ubl conjugation pathway</keyword>
<keyword evidence="11 16" id="KW-1133">Transmembrane helix</keyword>
<dbReference type="EC" id="2.3.2.27" evidence="4"/>
<reference evidence="18 19" key="1">
    <citation type="submission" date="2023-12" db="EMBL/GenBank/DDBJ databases">
        <title>A high-quality genome assembly for Dillenia turbinata (Dilleniales).</title>
        <authorList>
            <person name="Chanderbali A."/>
        </authorList>
    </citation>
    <scope>NUCLEOTIDE SEQUENCE [LARGE SCALE GENOMIC DNA]</scope>
    <source>
        <strain evidence="18">LSX21</strain>
        <tissue evidence="18">Leaf</tissue>
    </source>
</reference>
<feature type="compositionally biased region" description="Polar residues" evidence="15">
    <location>
        <begin position="36"/>
        <end position="45"/>
    </location>
</feature>
<dbReference type="AlphaFoldDB" id="A0AAN8V383"/>
<keyword evidence="10" id="KW-0862">Zinc</keyword>
<comment type="pathway">
    <text evidence="3">Protein modification; protein ubiquitination.</text>
</comment>
<dbReference type="Gene3D" id="3.30.40.10">
    <property type="entry name" value="Zinc/RING finger domain, C3HC4 (zinc finger)"/>
    <property type="match status" value="1"/>
</dbReference>
<dbReference type="InterPro" id="IPR013083">
    <property type="entry name" value="Znf_RING/FYVE/PHD"/>
</dbReference>
<protein>
    <recommendedName>
        <fullName evidence="4">RING-type E3 ubiquitin transferase</fullName>
        <ecNumber evidence="4">2.3.2.27</ecNumber>
    </recommendedName>
</protein>
<dbReference type="EMBL" id="JBAMMX010000015">
    <property type="protein sequence ID" value="KAK6926695.1"/>
    <property type="molecule type" value="Genomic_DNA"/>
</dbReference>
<dbReference type="Proteomes" id="UP001370490">
    <property type="component" value="Unassembled WGS sequence"/>
</dbReference>
<accession>A0AAN8V383</accession>
<feature type="region of interest" description="Disordered" evidence="15">
    <location>
        <begin position="1"/>
        <end position="49"/>
    </location>
</feature>